<evidence type="ECO:0000256" key="2">
    <source>
        <dbReference type="ARBA" id="ARBA00012438"/>
    </source>
</evidence>
<keyword evidence="5" id="KW-0472">Membrane</keyword>
<keyword evidence="5" id="KW-1133">Transmembrane helix</keyword>
<feature type="modified residue" description="4-aspartylphosphate" evidence="4">
    <location>
        <position position="793"/>
    </location>
</feature>
<organism evidence="8">
    <name type="scientific">Blastochloris viridis</name>
    <name type="common">Rhodopseudomonas viridis</name>
    <dbReference type="NCBI Taxonomy" id="1079"/>
    <lineage>
        <taxon>Bacteria</taxon>
        <taxon>Pseudomonadati</taxon>
        <taxon>Pseudomonadota</taxon>
        <taxon>Alphaproteobacteria</taxon>
        <taxon>Hyphomicrobiales</taxon>
        <taxon>Blastochloridaceae</taxon>
        <taxon>Blastochloris</taxon>
    </lineage>
</organism>
<accession>A0A182D208</accession>
<dbReference type="InterPro" id="IPR001789">
    <property type="entry name" value="Sig_transdc_resp-reg_receiver"/>
</dbReference>
<dbReference type="Gene3D" id="3.30.565.10">
    <property type="entry name" value="Histidine kinase-like ATPase, C-terminal domain"/>
    <property type="match status" value="1"/>
</dbReference>
<dbReference type="Pfam" id="PF00512">
    <property type="entry name" value="HisKA"/>
    <property type="match status" value="1"/>
</dbReference>
<dbReference type="PRINTS" id="PR00344">
    <property type="entry name" value="BCTRLSENSOR"/>
</dbReference>
<dbReference type="InterPro" id="IPR003594">
    <property type="entry name" value="HATPase_dom"/>
</dbReference>
<dbReference type="Gene3D" id="3.40.50.2300">
    <property type="match status" value="2"/>
</dbReference>
<reference evidence="8" key="1">
    <citation type="journal article" date="2015" name="Genome Announc.">
        <title>Complete Genome Sequence of the Bacteriochlorophyll b-Producing Photosynthetic Bacterium Blastochloris viridis.</title>
        <authorList>
            <person name="Tsukatani Y."/>
            <person name="Hirose Y."/>
            <person name="Harada J."/>
            <person name="Misawa N."/>
            <person name="Mori K."/>
            <person name="Inoue K."/>
            <person name="Tamiaki H."/>
        </authorList>
    </citation>
    <scope>NUCLEOTIDE SEQUENCE [LARGE SCALE GENOMIC DNA]</scope>
    <source>
        <strain evidence="8">DSM 133</strain>
    </source>
</reference>
<dbReference type="Gene3D" id="3.30.450.20">
    <property type="entry name" value="PAS domain"/>
    <property type="match status" value="2"/>
</dbReference>
<dbReference type="CDD" id="cd16919">
    <property type="entry name" value="HATPase_CckA-like"/>
    <property type="match status" value="1"/>
</dbReference>
<dbReference type="PANTHER" id="PTHR43065:SF49">
    <property type="entry name" value="HISTIDINE KINASE"/>
    <property type="match status" value="1"/>
</dbReference>
<dbReference type="PROSITE" id="PS50110">
    <property type="entry name" value="RESPONSE_REGULATORY"/>
    <property type="match status" value="2"/>
</dbReference>
<dbReference type="PANTHER" id="PTHR43065">
    <property type="entry name" value="SENSOR HISTIDINE KINASE"/>
    <property type="match status" value="1"/>
</dbReference>
<comment type="catalytic activity">
    <reaction evidence="1">
        <text>ATP + protein L-histidine = ADP + protein N-phospho-L-histidine.</text>
        <dbReference type="EC" id="2.7.13.3"/>
    </reaction>
</comment>
<dbReference type="PATRIC" id="fig|1079.6.peg.3222"/>
<evidence type="ECO:0000259" key="6">
    <source>
        <dbReference type="PROSITE" id="PS50109"/>
    </source>
</evidence>
<dbReference type="EC" id="2.7.13.3" evidence="2"/>
<dbReference type="CDD" id="cd00156">
    <property type="entry name" value="REC"/>
    <property type="match status" value="1"/>
</dbReference>
<feature type="transmembrane region" description="Helical" evidence="5">
    <location>
        <begin position="20"/>
        <end position="42"/>
    </location>
</feature>
<dbReference type="RefSeq" id="WP_082781139.1">
    <property type="nucleotide sequence ID" value="NZ_AP014854.2"/>
</dbReference>
<dbReference type="GO" id="GO:0000155">
    <property type="term" value="F:phosphorelay sensor kinase activity"/>
    <property type="evidence" value="ECO:0007669"/>
    <property type="project" value="InterPro"/>
</dbReference>
<keyword evidence="8" id="KW-0418">Kinase</keyword>
<feature type="modified residue" description="4-aspartylphosphate" evidence="4">
    <location>
        <position position="658"/>
    </location>
</feature>
<dbReference type="InterPro" id="IPR011006">
    <property type="entry name" value="CheY-like_superfamily"/>
</dbReference>
<dbReference type="SUPFAM" id="SSF47384">
    <property type="entry name" value="Homodimeric domain of signal transducing histidine kinase"/>
    <property type="match status" value="1"/>
</dbReference>
<evidence type="ECO:0000256" key="4">
    <source>
        <dbReference type="PROSITE-ProRule" id="PRU00169"/>
    </source>
</evidence>
<evidence type="ECO:0000256" key="3">
    <source>
        <dbReference type="ARBA" id="ARBA00022553"/>
    </source>
</evidence>
<dbReference type="PROSITE" id="PS50109">
    <property type="entry name" value="HIS_KIN"/>
    <property type="match status" value="1"/>
</dbReference>
<evidence type="ECO:0000256" key="1">
    <source>
        <dbReference type="ARBA" id="ARBA00000085"/>
    </source>
</evidence>
<protein>
    <recommendedName>
        <fullName evidence="2">histidine kinase</fullName>
        <ecNumber evidence="2">2.7.13.3</ecNumber>
    </recommendedName>
</protein>
<dbReference type="Pfam" id="PF00072">
    <property type="entry name" value="Response_reg"/>
    <property type="match status" value="2"/>
</dbReference>
<dbReference type="CDD" id="cd12915">
    <property type="entry name" value="PDC2_DGC_like"/>
    <property type="match status" value="1"/>
</dbReference>
<name>A0A182D208_BLAVI</name>
<dbReference type="KEGG" id="bvr:BVIR_3064"/>
<dbReference type="SMART" id="SM00448">
    <property type="entry name" value="REC"/>
    <property type="match status" value="2"/>
</dbReference>
<dbReference type="SUPFAM" id="SSF52172">
    <property type="entry name" value="CheY-like"/>
    <property type="match status" value="2"/>
</dbReference>
<evidence type="ECO:0000259" key="7">
    <source>
        <dbReference type="PROSITE" id="PS50110"/>
    </source>
</evidence>
<dbReference type="AlphaFoldDB" id="A0A182D208"/>
<dbReference type="EMBL" id="AP014854">
    <property type="protein sequence ID" value="BAR99203.1"/>
    <property type="molecule type" value="Genomic_DNA"/>
</dbReference>
<dbReference type="CDD" id="cd18161">
    <property type="entry name" value="REC_hyHK_blue-like"/>
    <property type="match status" value="1"/>
</dbReference>
<evidence type="ECO:0000313" key="8">
    <source>
        <dbReference type="EMBL" id="BAR99203.1"/>
    </source>
</evidence>
<dbReference type="SMART" id="SM00387">
    <property type="entry name" value="HATPase_c"/>
    <property type="match status" value="1"/>
</dbReference>
<dbReference type="InterPro" id="IPR004358">
    <property type="entry name" value="Sig_transdc_His_kin-like_C"/>
</dbReference>
<dbReference type="InterPro" id="IPR005467">
    <property type="entry name" value="His_kinase_dom"/>
</dbReference>
<evidence type="ECO:0000256" key="5">
    <source>
        <dbReference type="SAM" id="Phobius"/>
    </source>
</evidence>
<dbReference type="InterPro" id="IPR036890">
    <property type="entry name" value="HATPase_C_sf"/>
</dbReference>
<dbReference type="InterPro" id="IPR036097">
    <property type="entry name" value="HisK_dim/P_sf"/>
</dbReference>
<dbReference type="Gene3D" id="1.10.287.130">
    <property type="match status" value="1"/>
</dbReference>
<feature type="domain" description="Response regulatory" evidence="7">
    <location>
        <begin position="744"/>
        <end position="854"/>
    </location>
</feature>
<proteinExistence type="predicted"/>
<keyword evidence="3 4" id="KW-0597">Phosphoprotein</keyword>
<keyword evidence="5" id="KW-0812">Transmembrane</keyword>
<sequence>MPAKITDLESSGRPLGRTLWALLAAIILVPLLMFAGASVVSYRTHVRDAEERLLRFLDVVHEHAVKVFETEELAAEQVNILLEGLGDADILARETDLNAKLKRLVARLPQVRGIWVVDAAGHPLLASNFKPAPHRLDLSDRGYFTIHRDRRIPPGAVFVSDVLVGRAAPDARFFQLSRRRERDGGFAGVTAISIEPRYFETFYEQAARAGFDTVGLLREDGAILAQFPSRADPPERLPPGTFLRALQWDSDSGTFETTSAVDGVERIMAYRRLPRRPIYVAVGLAQARVIEDWRQAMLPHLAYGVPATLALALLTLVAMRRAHRESAALARLANETRRRAAIEDQLRQAQKMEAIGRLTGGIAHDFNNLLQIAIGSLDLLRRRLADGDTRNRDLVQAALEGMTRAASLTQRLLAYARRQPLEPKTVDLNRLVQGVSELLRRTLGETVHVETVLAGGLWAAYVDANQLENALVNLAVNARDSMPGGGRLTIETANTHLDDAYAAGHQDVGSGQYVMISITDTGSGMTPDVAAKAFEPFFTTKPAGQGTGLGLSQVYGFVKQSGGHVKIYSEPGSGTSLKLYLPRRYGESASEEVPAERLPPLAGGGHATVLVVEDEDGVRRFVCAALRDLGYGVVEAAGGRQALELLTAHPDVALLLTDVVMPEMNGRELVDRAQALRPALRVLFMTGYTRNAIVHNGVLDPQTRLISKPFTLSQLATKVQEALAAEPDLPPTAAPSRNGPDKLRILVVDDEPLVALGLVDLLEEQGHSVVEASSAKEAVERLSTEVYDLVITDHTMPGMTGSELARLIRKSWPNVSIVLSTGHVELPDDAANELPRLDKPYRLEQVRQAIAAAMGRADAGSGEPQPD</sequence>
<gene>
    <name evidence="8" type="ORF">BV133_1610</name>
</gene>
<dbReference type="CDD" id="cd12914">
    <property type="entry name" value="PDC1_DGC_like"/>
    <property type="match status" value="1"/>
</dbReference>
<feature type="domain" description="Histidine kinase" evidence="6">
    <location>
        <begin position="361"/>
        <end position="585"/>
    </location>
</feature>
<dbReference type="InterPro" id="IPR003661">
    <property type="entry name" value="HisK_dim/P_dom"/>
</dbReference>
<feature type="transmembrane region" description="Helical" evidence="5">
    <location>
        <begin position="301"/>
        <end position="319"/>
    </location>
</feature>
<dbReference type="SUPFAM" id="SSF55874">
    <property type="entry name" value="ATPase domain of HSP90 chaperone/DNA topoisomerase II/histidine kinase"/>
    <property type="match status" value="1"/>
</dbReference>
<keyword evidence="8" id="KW-0808">Transferase</keyword>
<dbReference type="Pfam" id="PF02518">
    <property type="entry name" value="HATPase_c"/>
    <property type="match status" value="1"/>
</dbReference>
<feature type="domain" description="Response regulatory" evidence="7">
    <location>
        <begin position="608"/>
        <end position="723"/>
    </location>
</feature>
<dbReference type="SMART" id="SM00388">
    <property type="entry name" value="HisKA"/>
    <property type="match status" value="1"/>
</dbReference>